<dbReference type="GO" id="GO:0022857">
    <property type="term" value="F:transmembrane transporter activity"/>
    <property type="evidence" value="ECO:0007669"/>
    <property type="project" value="InterPro"/>
</dbReference>
<evidence type="ECO:0000256" key="4">
    <source>
        <dbReference type="SAM" id="Phobius"/>
    </source>
</evidence>
<feature type="transmembrane region" description="Helical" evidence="4">
    <location>
        <begin position="47"/>
        <end position="70"/>
    </location>
</feature>
<feature type="transmembrane region" description="Helical" evidence="4">
    <location>
        <begin position="304"/>
        <end position="322"/>
    </location>
</feature>
<keyword evidence="2 4" id="KW-1133">Transmembrane helix</keyword>
<dbReference type="InterPro" id="IPR020846">
    <property type="entry name" value="MFS_dom"/>
</dbReference>
<feature type="transmembrane region" description="Helical" evidence="4">
    <location>
        <begin position="334"/>
        <end position="354"/>
    </location>
</feature>
<feature type="transmembrane region" description="Helical" evidence="4">
    <location>
        <begin position="105"/>
        <end position="124"/>
    </location>
</feature>
<organism evidence="6">
    <name type="scientific">uncultured spirochete</name>
    <dbReference type="NCBI Taxonomy" id="156406"/>
    <lineage>
        <taxon>Bacteria</taxon>
        <taxon>Pseudomonadati</taxon>
        <taxon>Spirochaetota</taxon>
        <taxon>Spirochaetia</taxon>
        <taxon>Spirochaetales</taxon>
        <taxon>environmental samples</taxon>
    </lineage>
</organism>
<dbReference type="Pfam" id="PF13347">
    <property type="entry name" value="MFS_2"/>
    <property type="match status" value="1"/>
</dbReference>
<dbReference type="AlphaFoldDB" id="A0A3P3XUI5"/>
<dbReference type="InterPro" id="IPR036259">
    <property type="entry name" value="MFS_trans_sf"/>
</dbReference>
<evidence type="ECO:0000313" key="6">
    <source>
        <dbReference type="EMBL" id="SLM19938.1"/>
    </source>
</evidence>
<gene>
    <name evidence="6" type="ORF">SPIRO4BDMA_80045</name>
</gene>
<feature type="transmembrane region" description="Helical" evidence="4">
    <location>
        <begin position="394"/>
        <end position="414"/>
    </location>
</feature>
<keyword evidence="3 4" id="KW-0472">Membrane</keyword>
<sequence length="432" mass="47468">MRTKKGFGPYLGITFLIGFGFFTMGLMDPLYDNYVTIFLSRYIQRMSLVGFFMTIDNILAIFLIPLVSAWSDRTHTRIGRRMPYILVLLPLTAILFGAIPYAAGVSLAALLTTLILLNVTKQSVRGPIVALMPDTIPANYRSEANGVINTMGGIASIVGTVGLARLMDLDTTLPLLGATKDRLPFPLAGIFVVLAVILLFAFVREKEPNPSEAQEQKTPILESFRNVAAQKDKSALYILIALFLWFLGYQGVLPFIGKYSVDILKTSTGTAALASGMVGIAYALFAIPSGYIAHRIGRKKTIRISLLVISILTVILFVHPWITASLPGSLKLGTFWAIMFLFGIFWVSIITNSFPMLWQMAEWGTIGIYTGLYYTASQAAAILAPILTGFIIDIFGYQGIFLFCTICMLCARFVMGKVTKGEPGEILNSEER</sequence>
<dbReference type="PANTHER" id="PTHR23528:SF1">
    <property type="entry name" value="MAJOR FACILITATOR SUPERFAMILY (MFS) PROFILE DOMAIN-CONTAINING PROTEIN"/>
    <property type="match status" value="1"/>
</dbReference>
<feature type="transmembrane region" description="Helical" evidence="4">
    <location>
        <begin position="7"/>
        <end position="27"/>
    </location>
</feature>
<feature type="transmembrane region" description="Helical" evidence="4">
    <location>
        <begin position="183"/>
        <end position="203"/>
    </location>
</feature>
<evidence type="ECO:0000256" key="1">
    <source>
        <dbReference type="ARBA" id="ARBA00022692"/>
    </source>
</evidence>
<feature type="transmembrane region" description="Helical" evidence="4">
    <location>
        <begin position="235"/>
        <end position="257"/>
    </location>
</feature>
<keyword evidence="1 4" id="KW-0812">Transmembrane</keyword>
<dbReference type="EMBL" id="FWDO01000008">
    <property type="protein sequence ID" value="SLM19938.1"/>
    <property type="molecule type" value="Genomic_DNA"/>
</dbReference>
<feature type="domain" description="Major facilitator superfamily (MFS) profile" evidence="5">
    <location>
        <begin position="13"/>
        <end position="422"/>
    </location>
</feature>
<evidence type="ECO:0000256" key="2">
    <source>
        <dbReference type="ARBA" id="ARBA00022989"/>
    </source>
</evidence>
<evidence type="ECO:0000259" key="5">
    <source>
        <dbReference type="PROSITE" id="PS50850"/>
    </source>
</evidence>
<accession>A0A3P3XUI5</accession>
<reference evidence="6" key="1">
    <citation type="submission" date="2017-02" db="EMBL/GenBank/DDBJ databases">
        <authorList>
            <person name="Regsiter A."/>
            <person name="William W."/>
        </authorList>
    </citation>
    <scope>NUCLEOTIDE SEQUENCE</scope>
    <source>
        <strain evidence="6">BdmA 4</strain>
    </source>
</reference>
<name>A0A3P3XUI5_9SPIR</name>
<feature type="transmembrane region" description="Helical" evidence="4">
    <location>
        <begin position="269"/>
        <end position="292"/>
    </location>
</feature>
<dbReference type="Gene3D" id="1.20.1250.20">
    <property type="entry name" value="MFS general substrate transporter like domains"/>
    <property type="match status" value="2"/>
</dbReference>
<dbReference type="SUPFAM" id="SSF103473">
    <property type="entry name" value="MFS general substrate transporter"/>
    <property type="match status" value="1"/>
</dbReference>
<proteinExistence type="predicted"/>
<feature type="transmembrane region" description="Helical" evidence="4">
    <location>
        <begin position="82"/>
        <end position="99"/>
    </location>
</feature>
<feature type="transmembrane region" description="Helical" evidence="4">
    <location>
        <begin position="366"/>
        <end position="388"/>
    </location>
</feature>
<protein>
    <submittedName>
        <fullName evidence="6">Major facilitator superfamily MFS_1</fullName>
    </submittedName>
</protein>
<feature type="transmembrane region" description="Helical" evidence="4">
    <location>
        <begin position="144"/>
        <end position="163"/>
    </location>
</feature>
<dbReference type="PANTHER" id="PTHR23528">
    <property type="match status" value="1"/>
</dbReference>
<dbReference type="PROSITE" id="PS50850">
    <property type="entry name" value="MFS"/>
    <property type="match status" value="1"/>
</dbReference>
<evidence type="ECO:0000256" key="3">
    <source>
        <dbReference type="ARBA" id="ARBA00023136"/>
    </source>
</evidence>